<comment type="caution">
    <text evidence="2">The sequence shown here is derived from an EMBL/GenBank/DDBJ whole genome shotgun (WGS) entry which is preliminary data.</text>
</comment>
<name>A0A9N8RT82_9BURK</name>
<feature type="transmembrane region" description="Helical" evidence="1">
    <location>
        <begin position="394"/>
        <end position="415"/>
    </location>
</feature>
<proteinExistence type="predicted"/>
<accession>A0A9N8RT82</accession>
<sequence>MWPTKKLAEGATCPHMNNRPIYWAESAAFIYLVVPLFLFFAFFIRVSIAIPSCALITACAYDIIRRTELRVPSSLPGRALILLAVSILWIWLSGGGGQLHQNGDWLKHYSVVNSLAYSHWPAVEARLGFEGAAIRYSIGWYLVPAFALKLTNLHAQNLMLSLWSVAGIFLFFSLLPGLIDKKNVVIIAPLVFITFGGADLFGTLITGYRHGPPHHIQWWAGWIEYSANTTSLFWVPQHAIPSWLGIALLMRQRLHPSLLPYLAPLFAAILLWSPFAAMGLMPFAVVLALQYGLRDIVLDWRSMCSLFFLAIPVASYLAAGTTTVPHGFIWTVPCTMDDGACFTWPAYFLFLVIEVATPLAILFLGIDSEKGFLLAAAISLCSIPLYKIGVTNDFAMRASIPAISVLSILSAKVLINGNRLTTVAILAMLVAALPTISGEVYRGFSPGPDIDEDTTFDAPWAERYIDQYFAPMPIWILRK</sequence>
<feature type="transmembrane region" description="Helical" evidence="1">
    <location>
        <begin position="158"/>
        <end position="179"/>
    </location>
</feature>
<evidence type="ECO:0000313" key="3">
    <source>
        <dbReference type="Proteomes" id="UP000789704"/>
    </source>
</evidence>
<dbReference type="Proteomes" id="UP000789704">
    <property type="component" value="Unassembled WGS sequence"/>
</dbReference>
<feature type="transmembrane region" description="Helical" evidence="1">
    <location>
        <begin position="186"/>
        <end position="208"/>
    </location>
</feature>
<feature type="transmembrane region" description="Helical" evidence="1">
    <location>
        <begin position="303"/>
        <end position="324"/>
    </location>
</feature>
<keyword evidence="1" id="KW-0472">Membrane</keyword>
<feature type="transmembrane region" description="Helical" evidence="1">
    <location>
        <begin position="46"/>
        <end position="63"/>
    </location>
</feature>
<feature type="transmembrane region" description="Helical" evidence="1">
    <location>
        <begin position="371"/>
        <end position="388"/>
    </location>
</feature>
<gene>
    <name evidence="2" type="ORF">LMG31841_00516</name>
</gene>
<feature type="transmembrane region" description="Helical" evidence="1">
    <location>
        <begin position="422"/>
        <end position="441"/>
    </location>
</feature>
<reference evidence="2" key="1">
    <citation type="submission" date="2021-04" db="EMBL/GenBank/DDBJ databases">
        <authorList>
            <person name="Vanwijnsberghe S."/>
        </authorList>
    </citation>
    <scope>NUCLEOTIDE SEQUENCE</scope>
    <source>
        <strain evidence="2">LMG 31841</strain>
    </source>
</reference>
<keyword evidence="3" id="KW-1185">Reference proteome</keyword>
<keyword evidence="1" id="KW-0812">Transmembrane</keyword>
<evidence type="ECO:0000256" key="1">
    <source>
        <dbReference type="SAM" id="Phobius"/>
    </source>
</evidence>
<keyword evidence="1" id="KW-1133">Transmembrane helix</keyword>
<feature type="transmembrane region" description="Helical" evidence="1">
    <location>
        <begin position="21"/>
        <end position="40"/>
    </location>
</feature>
<dbReference type="AlphaFoldDB" id="A0A9N8RT82"/>
<protein>
    <submittedName>
        <fullName evidence="2">Uncharacterized protein</fullName>
    </submittedName>
</protein>
<dbReference type="EMBL" id="CAJQZC010000001">
    <property type="protein sequence ID" value="CAG4887776.1"/>
    <property type="molecule type" value="Genomic_DNA"/>
</dbReference>
<feature type="transmembrane region" description="Helical" evidence="1">
    <location>
        <begin position="258"/>
        <end position="291"/>
    </location>
</feature>
<organism evidence="2 3">
    <name type="scientific">Paraburkholderia saeva</name>
    <dbReference type="NCBI Taxonomy" id="2777537"/>
    <lineage>
        <taxon>Bacteria</taxon>
        <taxon>Pseudomonadati</taxon>
        <taxon>Pseudomonadota</taxon>
        <taxon>Betaproteobacteria</taxon>
        <taxon>Burkholderiales</taxon>
        <taxon>Burkholderiaceae</taxon>
        <taxon>Paraburkholderia</taxon>
    </lineage>
</organism>
<evidence type="ECO:0000313" key="2">
    <source>
        <dbReference type="EMBL" id="CAG4887776.1"/>
    </source>
</evidence>
<feature type="transmembrane region" description="Helical" evidence="1">
    <location>
        <begin position="344"/>
        <end position="364"/>
    </location>
</feature>
<feature type="transmembrane region" description="Helical" evidence="1">
    <location>
        <begin position="75"/>
        <end position="92"/>
    </location>
</feature>